<protein>
    <submittedName>
        <fullName evidence="1">Uncharacterized protein</fullName>
    </submittedName>
</protein>
<evidence type="ECO:0000313" key="1">
    <source>
        <dbReference type="EMBL" id="EAQ96090.2"/>
    </source>
</evidence>
<sequence length="196" mass="23003">MRRRDFLRGSAFSLAAPSVVCSEQSTDGPLYTPPKDRFVTVQMTPDDDDPRWEFYPKYRVLWADVDLQTGHYDLLEADDPMYAWPLANWWCNEIEFDDSEWDGIGAPSGVLDGYPWKECYGRIFFLAPGMRGIIPRYVKAPRSWDIFHGLVPRYNRDRRDDLSIKWVNVDLLTGHYVECAPDDRIYDVYTTWDVWA</sequence>
<dbReference type="STRING" id="314285.KT71_08540"/>
<dbReference type="HOGENOM" id="CLU_1193489_0_0_6"/>
<comment type="caution">
    <text evidence="1">The sequence shown here is derived from an EMBL/GenBank/DDBJ whole genome shotgun (WGS) entry which is preliminary data.</text>
</comment>
<gene>
    <name evidence="1" type="ORF">KT71_08540</name>
</gene>
<dbReference type="EMBL" id="AAOA02000003">
    <property type="protein sequence ID" value="EAQ96090.2"/>
    <property type="molecule type" value="Genomic_DNA"/>
</dbReference>
<dbReference type="Proteomes" id="UP000019205">
    <property type="component" value="Chromosome"/>
</dbReference>
<accession>A4AD37</accession>
<keyword evidence="2" id="KW-1185">Reference proteome</keyword>
<evidence type="ECO:0000313" key="2">
    <source>
        <dbReference type="Proteomes" id="UP000019205"/>
    </source>
</evidence>
<dbReference type="AlphaFoldDB" id="A4AD37"/>
<organism evidence="1 2">
    <name type="scientific">Congregibacter litoralis KT71</name>
    <dbReference type="NCBI Taxonomy" id="314285"/>
    <lineage>
        <taxon>Bacteria</taxon>
        <taxon>Pseudomonadati</taxon>
        <taxon>Pseudomonadota</taxon>
        <taxon>Gammaproteobacteria</taxon>
        <taxon>Cellvibrionales</taxon>
        <taxon>Halieaceae</taxon>
        <taxon>Congregibacter</taxon>
    </lineage>
</organism>
<reference evidence="1 2" key="1">
    <citation type="journal article" date="2007" name="Proc. Natl. Acad. Sci. U.S.A.">
        <title>Characterization of a marine gammaproteobacterium capable of aerobic anoxygenic photosynthesis.</title>
        <authorList>
            <person name="Fuchs B.M."/>
            <person name="Spring S."/>
            <person name="Teeling H."/>
            <person name="Quast C."/>
            <person name="Wulf J."/>
            <person name="Schattenhofer M."/>
            <person name="Yan S."/>
            <person name="Ferriera S."/>
            <person name="Johnson J."/>
            <person name="Glockner F.O."/>
            <person name="Amann R."/>
        </authorList>
    </citation>
    <scope>NUCLEOTIDE SEQUENCE [LARGE SCALE GENOMIC DNA]</scope>
    <source>
        <strain evidence="1">KT71</strain>
    </source>
</reference>
<proteinExistence type="predicted"/>
<name>A4AD37_9GAMM</name>
<reference evidence="1 2" key="2">
    <citation type="journal article" date="2009" name="PLoS ONE">
        <title>The photosynthetic apparatus and its regulation in the aerobic gammaproteobacterium Congregibacter litoralis gen. nov., sp. nov.</title>
        <authorList>
            <person name="Spring S."/>
            <person name="Lunsdorf H."/>
            <person name="Fuchs B.M."/>
            <person name="Tindall B.J."/>
        </authorList>
    </citation>
    <scope>NUCLEOTIDE SEQUENCE [LARGE SCALE GENOMIC DNA]</scope>
    <source>
        <strain evidence="1">KT71</strain>
    </source>
</reference>